<evidence type="ECO:0000313" key="1">
    <source>
        <dbReference type="EMBL" id="GGG03857.1"/>
    </source>
</evidence>
<reference evidence="1" key="2">
    <citation type="submission" date="2020-09" db="EMBL/GenBank/DDBJ databases">
        <authorList>
            <person name="Sun Q."/>
            <person name="Sedlacek I."/>
        </authorList>
    </citation>
    <scope>NUCLEOTIDE SEQUENCE</scope>
    <source>
        <strain evidence="1">CCM 7905</strain>
    </source>
</reference>
<accession>A0A917D0G8</accession>
<keyword evidence="2" id="KW-1185">Reference proteome</keyword>
<dbReference type="Proteomes" id="UP000654257">
    <property type="component" value="Unassembled WGS sequence"/>
</dbReference>
<organism evidence="1 2">
    <name type="scientific">Rhodococcoides trifolii</name>
    <dbReference type="NCBI Taxonomy" id="908250"/>
    <lineage>
        <taxon>Bacteria</taxon>
        <taxon>Bacillati</taxon>
        <taxon>Actinomycetota</taxon>
        <taxon>Actinomycetes</taxon>
        <taxon>Mycobacteriales</taxon>
        <taxon>Nocardiaceae</taxon>
        <taxon>Rhodococcoides</taxon>
    </lineage>
</organism>
<dbReference type="RefSeq" id="WP_188544419.1">
    <property type="nucleotide sequence ID" value="NZ_BMCU01000002.1"/>
</dbReference>
<name>A0A917D0G8_9NOCA</name>
<dbReference type="EMBL" id="BMCU01000002">
    <property type="protein sequence ID" value="GGG03857.1"/>
    <property type="molecule type" value="Genomic_DNA"/>
</dbReference>
<gene>
    <name evidence="1" type="ORF">GCM10007304_17490</name>
</gene>
<reference evidence="1" key="1">
    <citation type="journal article" date="2014" name="Int. J. Syst. Evol. Microbiol.">
        <title>Complete genome sequence of Corynebacterium casei LMG S-19264T (=DSM 44701T), isolated from a smear-ripened cheese.</title>
        <authorList>
            <consortium name="US DOE Joint Genome Institute (JGI-PGF)"/>
            <person name="Walter F."/>
            <person name="Albersmeier A."/>
            <person name="Kalinowski J."/>
            <person name="Ruckert C."/>
        </authorList>
    </citation>
    <scope>NUCLEOTIDE SEQUENCE</scope>
    <source>
        <strain evidence="1">CCM 7905</strain>
    </source>
</reference>
<comment type="caution">
    <text evidence="1">The sequence shown here is derived from an EMBL/GenBank/DDBJ whole genome shotgun (WGS) entry which is preliminary data.</text>
</comment>
<dbReference type="AlphaFoldDB" id="A0A917D0G8"/>
<proteinExistence type="predicted"/>
<protein>
    <submittedName>
        <fullName evidence="1">Uncharacterized protein</fullName>
    </submittedName>
</protein>
<sequence>MAERHLLTVEQLQDILKHDGPTDIWLVEDTGDITVVPDQSIAPFMRVGHWPRYLARSLTIDKIVLQHINDPNPQRGYLTALTFINREITRMTPDNTAAARMGEALGKLVTQLFTAGQ</sequence>
<evidence type="ECO:0000313" key="2">
    <source>
        <dbReference type="Proteomes" id="UP000654257"/>
    </source>
</evidence>